<dbReference type="STRING" id="101127.A0A1X2GQ11"/>
<dbReference type="FunFam" id="1.10.10.60:FF:000059">
    <property type="entry name" value="TGFB-induced factor homeobox 1"/>
    <property type="match status" value="1"/>
</dbReference>
<dbReference type="GO" id="GO:0003677">
    <property type="term" value="F:DNA binding"/>
    <property type="evidence" value="ECO:0007669"/>
    <property type="project" value="UniProtKB-UniRule"/>
</dbReference>
<evidence type="ECO:0000256" key="1">
    <source>
        <dbReference type="ARBA" id="ARBA00004123"/>
    </source>
</evidence>
<keyword evidence="5" id="KW-0804">Transcription</keyword>
<dbReference type="EMBL" id="MCGT01000006">
    <property type="protein sequence ID" value="ORX58841.1"/>
    <property type="molecule type" value="Genomic_DNA"/>
</dbReference>
<dbReference type="Gene3D" id="1.10.10.60">
    <property type="entry name" value="Homeodomain-like"/>
    <property type="match status" value="1"/>
</dbReference>
<dbReference type="InterPro" id="IPR009057">
    <property type="entry name" value="Homeodomain-like_sf"/>
</dbReference>
<gene>
    <name evidence="10" type="ORF">DM01DRAFT_1318319</name>
</gene>
<keyword evidence="11" id="KW-1185">Reference proteome</keyword>
<keyword evidence="4 8" id="KW-0371">Homeobox</keyword>
<dbReference type="Pfam" id="PF05920">
    <property type="entry name" value="Homeobox_KN"/>
    <property type="match status" value="1"/>
</dbReference>
<comment type="subcellular location">
    <subcellularLocation>
        <location evidence="1 8">Nucleus</location>
    </subcellularLocation>
</comment>
<reference evidence="10 11" key="1">
    <citation type="submission" date="2016-07" db="EMBL/GenBank/DDBJ databases">
        <title>Pervasive Adenine N6-methylation of Active Genes in Fungi.</title>
        <authorList>
            <consortium name="DOE Joint Genome Institute"/>
            <person name="Mondo S.J."/>
            <person name="Dannebaum R.O."/>
            <person name="Kuo R.C."/>
            <person name="Labutti K."/>
            <person name="Haridas S."/>
            <person name="Kuo A."/>
            <person name="Salamov A."/>
            <person name="Ahrendt S.R."/>
            <person name="Lipzen A."/>
            <person name="Sullivan W."/>
            <person name="Andreopoulos W.B."/>
            <person name="Clum A."/>
            <person name="Lindquist E."/>
            <person name="Daum C."/>
            <person name="Ramamoorthy G.K."/>
            <person name="Gryganskyi A."/>
            <person name="Culley D."/>
            <person name="Magnuson J.K."/>
            <person name="James T.Y."/>
            <person name="O'Malley M.A."/>
            <person name="Stajich J.E."/>
            <person name="Spatafora J.W."/>
            <person name="Visel A."/>
            <person name="Grigoriev I.V."/>
        </authorList>
    </citation>
    <scope>NUCLEOTIDE SEQUENCE [LARGE SCALE GENOMIC DNA]</scope>
    <source>
        <strain evidence="10 11">NRRL 3301</strain>
    </source>
</reference>
<evidence type="ECO:0000256" key="4">
    <source>
        <dbReference type="ARBA" id="ARBA00023155"/>
    </source>
</evidence>
<evidence type="ECO:0000313" key="11">
    <source>
        <dbReference type="Proteomes" id="UP000242146"/>
    </source>
</evidence>
<evidence type="ECO:0000256" key="5">
    <source>
        <dbReference type="ARBA" id="ARBA00023163"/>
    </source>
</evidence>
<proteinExistence type="inferred from homology"/>
<dbReference type="InterPro" id="IPR001356">
    <property type="entry name" value="HD"/>
</dbReference>
<dbReference type="AlphaFoldDB" id="A0A1X2GQ11"/>
<dbReference type="InterPro" id="IPR050224">
    <property type="entry name" value="TALE_homeobox"/>
</dbReference>
<accession>A0A1X2GQ11</accession>
<dbReference type="PROSITE" id="PS50071">
    <property type="entry name" value="HOMEOBOX_2"/>
    <property type="match status" value="1"/>
</dbReference>
<name>A0A1X2GQ11_9FUNG</name>
<dbReference type="CDD" id="cd00086">
    <property type="entry name" value="homeodomain"/>
    <property type="match status" value="1"/>
</dbReference>
<sequence length="260" mass="29615">MPIDPMGRVFNPVIVYHESHSRLSQPAHHKVKLEEYKEKVKSMMEYNAKLWIDCDNEDINVSPSTSTTSSSSASSCDSIDTIDKVQEQHVEPLIIGSYQPWAEKHTLQQAVPHPAAMGLKSLNYNTTASSPPLIAALSSLTGPKKRRRGNLPKDVTEFLKRWLVQHKKHPYPSEKEKLELAHHTGLTVNQISNWFINARRRILQPMLESEGLQAHLLAYSNQPHHTNHLLQRSPPLPTMDQRKQRQAELFSYQAMAGKDH</sequence>
<evidence type="ECO:0000256" key="2">
    <source>
        <dbReference type="ARBA" id="ARBA00023015"/>
    </source>
</evidence>
<dbReference type="Proteomes" id="UP000242146">
    <property type="component" value="Unassembled WGS sequence"/>
</dbReference>
<dbReference type="SMART" id="SM00389">
    <property type="entry name" value="HOX"/>
    <property type="match status" value="1"/>
</dbReference>
<keyword evidence="3 8" id="KW-0238">DNA-binding</keyword>
<feature type="domain" description="Homeobox" evidence="9">
    <location>
        <begin position="142"/>
        <end position="205"/>
    </location>
</feature>
<protein>
    <recommendedName>
        <fullName evidence="9">Homeobox domain-containing protein</fullName>
    </recommendedName>
</protein>
<dbReference type="GO" id="GO:0005634">
    <property type="term" value="C:nucleus"/>
    <property type="evidence" value="ECO:0007669"/>
    <property type="project" value="UniProtKB-SubCell"/>
</dbReference>
<comment type="caution">
    <text evidence="10">The sequence shown here is derived from an EMBL/GenBank/DDBJ whole genome shotgun (WGS) entry which is preliminary data.</text>
</comment>
<organism evidence="10 11">
    <name type="scientific">Hesseltinella vesiculosa</name>
    <dbReference type="NCBI Taxonomy" id="101127"/>
    <lineage>
        <taxon>Eukaryota</taxon>
        <taxon>Fungi</taxon>
        <taxon>Fungi incertae sedis</taxon>
        <taxon>Mucoromycota</taxon>
        <taxon>Mucoromycotina</taxon>
        <taxon>Mucoromycetes</taxon>
        <taxon>Mucorales</taxon>
        <taxon>Cunninghamellaceae</taxon>
        <taxon>Hesseltinella</taxon>
    </lineage>
</organism>
<dbReference type="PANTHER" id="PTHR11850">
    <property type="entry name" value="HOMEOBOX PROTEIN TRANSCRIPTION FACTORS"/>
    <property type="match status" value="1"/>
</dbReference>
<comment type="similarity">
    <text evidence="7">Belongs to the TALE/TGIF homeobox family.</text>
</comment>
<feature type="DNA-binding region" description="Homeobox" evidence="8">
    <location>
        <begin position="144"/>
        <end position="206"/>
    </location>
</feature>
<evidence type="ECO:0000259" key="9">
    <source>
        <dbReference type="PROSITE" id="PS50071"/>
    </source>
</evidence>
<evidence type="ECO:0000256" key="7">
    <source>
        <dbReference type="ARBA" id="ARBA00038021"/>
    </source>
</evidence>
<evidence type="ECO:0000256" key="6">
    <source>
        <dbReference type="ARBA" id="ARBA00023242"/>
    </source>
</evidence>
<evidence type="ECO:0000256" key="8">
    <source>
        <dbReference type="PROSITE-ProRule" id="PRU00108"/>
    </source>
</evidence>
<dbReference type="InterPro" id="IPR008422">
    <property type="entry name" value="KN_HD"/>
</dbReference>
<dbReference type="OrthoDB" id="10056939at2759"/>
<evidence type="ECO:0000256" key="3">
    <source>
        <dbReference type="ARBA" id="ARBA00023125"/>
    </source>
</evidence>
<dbReference type="SUPFAM" id="SSF46689">
    <property type="entry name" value="Homeodomain-like"/>
    <property type="match status" value="1"/>
</dbReference>
<evidence type="ECO:0000313" key="10">
    <source>
        <dbReference type="EMBL" id="ORX58841.1"/>
    </source>
</evidence>
<dbReference type="GO" id="GO:0006355">
    <property type="term" value="P:regulation of DNA-templated transcription"/>
    <property type="evidence" value="ECO:0007669"/>
    <property type="project" value="InterPro"/>
</dbReference>
<keyword evidence="6 8" id="KW-0539">Nucleus</keyword>
<keyword evidence="2" id="KW-0805">Transcription regulation</keyword>